<proteinExistence type="predicted"/>
<dbReference type="InterPro" id="IPR051400">
    <property type="entry name" value="HAD-like_hydrolase"/>
</dbReference>
<keyword evidence="5" id="KW-1185">Reference proteome</keyword>
<dbReference type="SUPFAM" id="SSF56784">
    <property type="entry name" value="HAD-like"/>
    <property type="match status" value="1"/>
</dbReference>
<dbReference type="Gene3D" id="3.40.50.1000">
    <property type="entry name" value="HAD superfamily/HAD-like"/>
    <property type="match status" value="1"/>
</dbReference>
<dbReference type="Pfam" id="PF00702">
    <property type="entry name" value="Hydrolase"/>
    <property type="match status" value="1"/>
</dbReference>
<sequence length="251" mass="28198">MIKLITFDLDNTLWNADPVLINAEKVLYQWLQENCPEMASRYNIKAMGDYKAAIAADNPELLHRVSALRLEALRRAMLDSGYDEAIAYQQAKQAFDVFHAARQQVTLFEHAERLLQGLSQRYQMAALTNGNADVSIIGLDRYFNFALSADEIGRQKPHPDMFYAALERAKVRADEVIHIGDHPEQDIMGAYRAGLHTIWVNFDALPWREGIACEASTEESISEAPTTPSAVANCLSEIPKLICEIENSTVK</sequence>
<dbReference type="Gene3D" id="1.20.120.1600">
    <property type="match status" value="1"/>
</dbReference>
<dbReference type="InterPro" id="IPR023214">
    <property type="entry name" value="HAD_sf"/>
</dbReference>
<reference evidence="4" key="1">
    <citation type="submission" date="2022-07" db="EMBL/GenBank/DDBJ databases">
        <title>Alkalimarinus sp. nov., isolated from gut of a Alitta virens.</title>
        <authorList>
            <person name="Yang A.I."/>
            <person name="Shin N.-R."/>
        </authorList>
    </citation>
    <scope>NUCLEOTIDE SEQUENCE</scope>
    <source>
        <strain evidence="4">FA028</strain>
    </source>
</reference>
<evidence type="ECO:0000313" key="4">
    <source>
        <dbReference type="EMBL" id="UZW74702.1"/>
    </source>
</evidence>
<dbReference type="PANTHER" id="PTHR46470">
    <property type="entry name" value="N-ACYLNEURAMINATE-9-PHOSPHATASE"/>
    <property type="match status" value="1"/>
</dbReference>
<organism evidence="4 5">
    <name type="scientific">Alkalimarinus sediminis</name>
    <dbReference type="NCBI Taxonomy" id="1632866"/>
    <lineage>
        <taxon>Bacteria</taxon>
        <taxon>Pseudomonadati</taxon>
        <taxon>Pseudomonadota</taxon>
        <taxon>Gammaproteobacteria</taxon>
        <taxon>Alteromonadales</taxon>
        <taxon>Alteromonadaceae</taxon>
        <taxon>Alkalimarinus</taxon>
    </lineage>
</organism>
<dbReference type="KEGG" id="asem:NNL22_17030"/>
<dbReference type="SFLD" id="SFLDS00003">
    <property type="entry name" value="Haloacid_Dehalogenase"/>
    <property type="match status" value="1"/>
</dbReference>
<dbReference type="InterPro" id="IPR036412">
    <property type="entry name" value="HAD-like_sf"/>
</dbReference>
<protein>
    <submittedName>
        <fullName evidence="4">HAD-IA family hydrolase</fullName>
    </submittedName>
</protein>
<evidence type="ECO:0000256" key="1">
    <source>
        <dbReference type="ARBA" id="ARBA00001946"/>
    </source>
</evidence>
<dbReference type="GO" id="GO:0016787">
    <property type="term" value="F:hydrolase activity"/>
    <property type="evidence" value="ECO:0007669"/>
    <property type="project" value="UniProtKB-KW"/>
</dbReference>
<evidence type="ECO:0000256" key="2">
    <source>
        <dbReference type="ARBA" id="ARBA00022801"/>
    </source>
</evidence>
<dbReference type="PANTHER" id="PTHR46470:SF4">
    <property type="entry name" value="5-AMINO-6-(5-PHOSPHO-D-RIBITYLAMINO)URACIL PHOSPHATASE YIGB"/>
    <property type="match status" value="1"/>
</dbReference>
<accession>A0A9E8HIA1</accession>
<dbReference type="PRINTS" id="PR00413">
    <property type="entry name" value="HADHALOGNASE"/>
</dbReference>
<evidence type="ECO:0000313" key="5">
    <source>
        <dbReference type="Proteomes" id="UP001164472"/>
    </source>
</evidence>
<dbReference type="Proteomes" id="UP001164472">
    <property type="component" value="Chromosome"/>
</dbReference>
<dbReference type="AlphaFoldDB" id="A0A9E8HIA1"/>
<keyword evidence="2 4" id="KW-0378">Hydrolase</keyword>
<dbReference type="EMBL" id="CP101527">
    <property type="protein sequence ID" value="UZW74702.1"/>
    <property type="molecule type" value="Genomic_DNA"/>
</dbReference>
<dbReference type="RefSeq" id="WP_251810129.1">
    <property type="nucleotide sequence ID" value="NZ_CP101527.1"/>
</dbReference>
<dbReference type="SFLD" id="SFLDG01129">
    <property type="entry name" value="C1.5:_HAD__Beta-PGM__Phosphata"/>
    <property type="match status" value="1"/>
</dbReference>
<dbReference type="NCBIfam" id="TIGR01549">
    <property type="entry name" value="HAD-SF-IA-v1"/>
    <property type="match status" value="1"/>
</dbReference>
<name>A0A9E8HIA1_9ALTE</name>
<comment type="cofactor">
    <cofactor evidence="1">
        <name>Mg(2+)</name>
        <dbReference type="ChEBI" id="CHEBI:18420"/>
    </cofactor>
</comment>
<dbReference type="NCBIfam" id="TIGR01509">
    <property type="entry name" value="HAD-SF-IA-v3"/>
    <property type="match status" value="1"/>
</dbReference>
<gene>
    <name evidence="4" type="ORF">NNL22_17030</name>
</gene>
<keyword evidence="3" id="KW-0460">Magnesium</keyword>
<evidence type="ECO:0000256" key="3">
    <source>
        <dbReference type="ARBA" id="ARBA00022842"/>
    </source>
</evidence>
<dbReference type="GO" id="GO:0009231">
    <property type="term" value="P:riboflavin biosynthetic process"/>
    <property type="evidence" value="ECO:0007669"/>
    <property type="project" value="TreeGrafter"/>
</dbReference>
<dbReference type="InterPro" id="IPR006439">
    <property type="entry name" value="HAD-SF_hydro_IA"/>
</dbReference>